<keyword evidence="2" id="KW-1185">Reference proteome</keyword>
<organism evidence="1">
    <name type="scientific">Solanum lycopersicum</name>
    <name type="common">Tomato</name>
    <name type="synonym">Lycopersicon esculentum</name>
    <dbReference type="NCBI Taxonomy" id="4081"/>
    <lineage>
        <taxon>Eukaryota</taxon>
        <taxon>Viridiplantae</taxon>
        <taxon>Streptophyta</taxon>
        <taxon>Embryophyta</taxon>
        <taxon>Tracheophyta</taxon>
        <taxon>Spermatophyta</taxon>
        <taxon>Magnoliopsida</taxon>
        <taxon>eudicotyledons</taxon>
        <taxon>Gunneridae</taxon>
        <taxon>Pentapetalae</taxon>
        <taxon>asterids</taxon>
        <taxon>lamiids</taxon>
        <taxon>Solanales</taxon>
        <taxon>Solanaceae</taxon>
        <taxon>Solanoideae</taxon>
        <taxon>Solaneae</taxon>
        <taxon>Solanum</taxon>
        <taxon>Solanum subgen. Lycopersicon</taxon>
    </lineage>
</organism>
<protein>
    <recommendedName>
        <fullName evidence="3">Reverse transcriptase Ty1/copia-type domain-containing protein</fullName>
    </recommendedName>
</protein>
<dbReference type="Proteomes" id="UP000004994">
    <property type="component" value="Chromosome 4"/>
</dbReference>
<accession>A0A3Q7G1A4</accession>
<evidence type="ECO:0000313" key="2">
    <source>
        <dbReference type="Proteomes" id="UP000004994"/>
    </source>
</evidence>
<name>A0A3Q7G1A4_SOLLC</name>
<reference evidence="1" key="1">
    <citation type="journal article" date="2012" name="Nature">
        <title>The tomato genome sequence provides insights into fleshy fruit evolution.</title>
        <authorList>
            <consortium name="Tomato Genome Consortium"/>
        </authorList>
    </citation>
    <scope>NUCLEOTIDE SEQUENCE [LARGE SCALE GENOMIC DNA]</scope>
    <source>
        <strain evidence="1">cv. Heinz 1706</strain>
    </source>
</reference>
<dbReference type="InParanoid" id="A0A3Q7G1A4"/>
<dbReference type="AlphaFoldDB" id="A0A3Q7G1A4"/>
<proteinExistence type="predicted"/>
<dbReference type="EnsemblPlants" id="Solyc04g024605.1.1">
    <property type="protein sequence ID" value="Solyc04g024605.1.1"/>
    <property type="gene ID" value="Solyc04g024605.1"/>
</dbReference>
<reference evidence="1" key="2">
    <citation type="submission" date="2019-01" db="UniProtKB">
        <authorList>
            <consortium name="EnsemblPlants"/>
        </authorList>
    </citation>
    <scope>IDENTIFICATION</scope>
    <source>
        <strain evidence="1">cv. Heinz 1706</strain>
    </source>
</reference>
<evidence type="ECO:0000313" key="1">
    <source>
        <dbReference type="EnsemblPlants" id="Solyc04g024605.1.1"/>
    </source>
</evidence>
<dbReference type="Gramene" id="Solyc04g024605.1.1">
    <property type="protein sequence ID" value="Solyc04g024605.1.1"/>
    <property type="gene ID" value="Solyc04g024605.1"/>
</dbReference>
<sequence length="113" mass="13124">MKYPRIHKWKKPLCIPKQKVKSSSHKQVNKESTRRSYQLGETCPTIQEYGRDKQDTACNNVAEKKKGSSTVFLGVYVDDIILTGTDSEEIPPLMVVYHSFELQHHSFELQHYL</sequence>
<evidence type="ECO:0008006" key="3">
    <source>
        <dbReference type="Google" id="ProtNLM"/>
    </source>
</evidence>